<proteinExistence type="predicted"/>
<comment type="caution">
    <text evidence="2">The sequence shown here is derived from an EMBL/GenBank/DDBJ whole genome shotgun (WGS) entry which is preliminary data.</text>
</comment>
<protein>
    <submittedName>
        <fullName evidence="2">DUF4363 family protein</fullName>
    </submittedName>
</protein>
<evidence type="ECO:0000256" key="1">
    <source>
        <dbReference type="SAM" id="Phobius"/>
    </source>
</evidence>
<accession>A0ABS6EN41</accession>
<dbReference type="Proteomes" id="UP000726170">
    <property type="component" value="Unassembled WGS sequence"/>
</dbReference>
<sequence length="126" mass="15067">MKNIFISFFIFFCMILGIIFSLNALDRIYGNLDNLNSKLEQSIEKEDWESANLLVNEISDEWHENCNKLYIFLNHNEIDNINSELSKLTQYIKYNNKEESMASLYVVKFFFQHTLDLEKISYQNIF</sequence>
<keyword evidence="3" id="KW-1185">Reference proteome</keyword>
<reference evidence="2 3" key="1">
    <citation type="submission" date="2021-06" db="EMBL/GenBank/DDBJ databases">
        <authorList>
            <person name="Sun Q."/>
            <person name="Li D."/>
        </authorList>
    </citation>
    <scope>NUCLEOTIDE SEQUENCE [LARGE SCALE GENOMIC DNA]</scope>
    <source>
        <strain evidence="2 3">MSJ-11</strain>
    </source>
</reference>
<evidence type="ECO:0000313" key="2">
    <source>
        <dbReference type="EMBL" id="MBU5486071.1"/>
    </source>
</evidence>
<keyword evidence="1" id="KW-1133">Transmembrane helix</keyword>
<feature type="transmembrane region" description="Helical" evidence="1">
    <location>
        <begin position="6"/>
        <end position="25"/>
    </location>
</feature>
<gene>
    <name evidence="2" type="ORF">KQI86_17250</name>
</gene>
<keyword evidence="1" id="KW-0812">Transmembrane</keyword>
<organism evidence="2 3">
    <name type="scientific">Clostridium mobile</name>
    <dbReference type="NCBI Taxonomy" id="2841512"/>
    <lineage>
        <taxon>Bacteria</taxon>
        <taxon>Bacillati</taxon>
        <taxon>Bacillota</taxon>
        <taxon>Clostridia</taxon>
        <taxon>Eubacteriales</taxon>
        <taxon>Clostridiaceae</taxon>
        <taxon>Clostridium</taxon>
    </lineage>
</organism>
<dbReference type="EMBL" id="JAHLQF010000004">
    <property type="protein sequence ID" value="MBU5486071.1"/>
    <property type="molecule type" value="Genomic_DNA"/>
</dbReference>
<keyword evidence="1" id="KW-0472">Membrane</keyword>
<name>A0ABS6EN41_9CLOT</name>
<dbReference type="RefSeq" id="WP_216440659.1">
    <property type="nucleotide sequence ID" value="NZ_JAHLQF010000004.1"/>
</dbReference>
<evidence type="ECO:0000313" key="3">
    <source>
        <dbReference type="Proteomes" id="UP000726170"/>
    </source>
</evidence>
<dbReference type="InterPro" id="IPR025373">
    <property type="entry name" value="DUF4363"/>
</dbReference>
<dbReference type="Pfam" id="PF14276">
    <property type="entry name" value="DUF4363"/>
    <property type="match status" value="1"/>
</dbReference>